<protein>
    <recommendedName>
        <fullName evidence="1">tRNA-guanine(15) transglycosylase-like domain-containing protein</fullName>
    </recommendedName>
</protein>
<sequence length="535" mass="59066">MTSLVAPTFTFTLSTRSNAARFGPRIGTISLKRPIPSSSSENDLQISTPSLITTTSRGVVPHLSRDHHSQTSAIKWVNVPFETFLEHNPPVPTLQPGNDPLHTFLGFGLGRHLVSMTARDPADGREMPPNGNKQISAMTLRGVRKLSPTEWRNYTQTCNPDIVFALSDTPFTDPPYSQKRLTKSIDRSASWLATMLAPSPRGTPNIILHMAGNTSIPARTAFSSSLLEPLFGPEAEAIAPFKTLDEGVTGYSFDLVPIRQGIDALERKNGIDAPVSIAPLFESSLNRLPTEKIRIVNSVQTPHEVLDLISTIGIDMFSAECAQNAANVGVAFDFAFPVRGGEVVGEKKQLGHNLYDTKYAFDFIPFADSFRGELPPDTNGVQQTVVDETLPVCPCMACSPFTPPSRLYHGVDTPDHSLAEEQFTHPDGSSLYQPPFTRAYLHHLLHTHEMSAHALLAMHNLEVFESFFKGIREVIAANEGREDGEKRWNVEVQRFKDTYDDNLRVVEEASVGWKEVDLARGKGRLAREKEEVVAE</sequence>
<dbReference type="InterPro" id="IPR050852">
    <property type="entry name" value="Queuine_tRNA-ribosyltrfase"/>
</dbReference>
<proteinExistence type="predicted"/>
<evidence type="ECO:0000313" key="3">
    <source>
        <dbReference type="Proteomes" id="UP000284842"/>
    </source>
</evidence>
<feature type="domain" description="tRNA-guanine(15) transglycosylase-like" evidence="1">
    <location>
        <begin position="25"/>
        <end position="200"/>
    </location>
</feature>
<dbReference type="EMBL" id="NHTK01006012">
    <property type="protein sequence ID" value="PPQ68233.1"/>
    <property type="molecule type" value="Genomic_DNA"/>
</dbReference>
<dbReference type="FunCoup" id="A0A409VPQ5">
    <property type="interactions" value="351"/>
</dbReference>
<dbReference type="Pfam" id="PF01702">
    <property type="entry name" value="TGT"/>
    <property type="match status" value="2"/>
</dbReference>
<organism evidence="2 3">
    <name type="scientific">Panaeolus cyanescens</name>
    <dbReference type="NCBI Taxonomy" id="181874"/>
    <lineage>
        <taxon>Eukaryota</taxon>
        <taxon>Fungi</taxon>
        <taxon>Dikarya</taxon>
        <taxon>Basidiomycota</taxon>
        <taxon>Agaricomycotina</taxon>
        <taxon>Agaricomycetes</taxon>
        <taxon>Agaricomycetidae</taxon>
        <taxon>Agaricales</taxon>
        <taxon>Agaricineae</taxon>
        <taxon>Galeropsidaceae</taxon>
        <taxon>Panaeolus</taxon>
    </lineage>
</organism>
<dbReference type="SUPFAM" id="SSF51713">
    <property type="entry name" value="tRNA-guanine transglycosylase"/>
    <property type="match status" value="1"/>
</dbReference>
<dbReference type="Gene3D" id="3.20.20.105">
    <property type="entry name" value="Queuine tRNA-ribosyltransferase-like"/>
    <property type="match status" value="1"/>
</dbReference>
<dbReference type="PANTHER" id="PTHR46064:SF1">
    <property type="entry name" value="QUEUINE TRNA-RIBOSYLTRANSFERASE ACCESSORY SUBUNIT 2"/>
    <property type="match status" value="1"/>
</dbReference>
<accession>A0A409VPQ5</accession>
<dbReference type="OrthoDB" id="27601at2759"/>
<evidence type="ECO:0000259" key="1">
    <source>
        <dbReference type="Pfam" id="PF01702"/>
    </source>
</evidence>
<dbReference type="GO" id="GO:0006400">
    <property type="term" value="P:tRNA modification"/>
    <property type="evidence" value="ECO:0007669"/>
    <property type="project" value="InterPro"/>
</dbReference>
<name>A0A409VPQ5_9AGAR</name>
<reference evidence="2 3" key="1">
    <citation type="journal article" date="2018" name="Evol. Lett.">
        <title>Horizontal gene cluster transfer increased hallucinogenic mushroom diversity.</title>
        <authorList>
            <person name="Reynolds H.T."/>
            <person name="Vijayakumar V."/>
            <person name="Gluck-Thaler E."/>
            <person name="Korotkin H.B."/>
            <person name="Matheny P.B."/>
            <person name="Slot J.C."/>
        </authorList>
    </citation>
    <scope>NUCLEOTIDE SEQUENCE [LARGE SCALE GENOMIC DNA]</scope>
    <source>
        <strain evidence="2 3">2629</strain>
    </source>
</reference>
<comment type="caution">
    <text evidence="2">The sequence shown here is derived from an EMBL/GenBank/DDBJ whole genome shotgun (WGS) entry which is preliminary data.</text>
</comment>
<feature type="domain" description="tRNA-guanine(15) transglycosylase-like" evidence="1">
    <location>
        <begin position="279"/>
        <end position="482"/>
    </location>
</feature>
<dbReference type="InterPro" id="IPR036511">
    <property type="entry name" value="TGT-like_sf"/>
</dbReference>
<dbReference type="InterPro" id="IPR002616">
    <property type="entry name" value="tRNA_ribo_trans-like"/>
</dbReference>
<evidence type="ECO:0000313" key="2">
    <source>
        <dbReference type="EMBL" id="PPQ68233.1"/>
    </source>
</evidence>
<dbReference type="STRING" id="181874.A0A409VPQ5"/>
<dbReference type="AlphaFoldDB" id="A0A409VPQ5"/>
<dbReference type="PANTHER" id="PTHR46064">
    <property type="entry name" value="QUEUINE TRNA-RIBOSYLTRANSFERASE ACCESSORY SUBUNIT 2"/>
    <property type="match status" value="1"/>
</dbReference>
<dbReference type="Proteomes" id="UP000284842">
    <property type="component" value="Unassembled WGS sequence"/>
</dbReference>
<keyword evidence="3" id="KW-1185">Reference proteome</keyword>
<dbReference type="InParanoid" id="A0A409VPQ5"/>
<gene>
    <name evidence="2" type="ORF">CVT24_005041</name>
</gene>